<dbReference type="Proteomes" id="UP001295423">
    <property type="component" value="Unassembled WGS sequence"/>
</dbReference>
<dbReference type="EMBL" id="CAKOGP040001858">
    <property type="protein sequence ID" value="CAJ1954133.1"/>
    <property type="molecule type" value="Genomic_DNA"/>
</dbReference>
<evidence type="ECO:0000256" key="1">
    <source>
        <dbReference type="SAM" id="MobiDB-lite"/>
    </source>
</evidence>
<sequence length="592" mass="64545">MSTVSQQTKWRQALLSGALILQSLLLANGQATTALNEPCLAFVKDIFSEDRQQLLCQTPSGMLYILPSVDGQWIEEKMIAGELYSGETILDLPDGTTINREDQTLNLNEMPALVNSDSSERRLQQNTKTTGDRTVLAVRVIASNGEMSKSDEELSASIFGGANDFVNLKSQYAACSHGKINIVKRPDMNGLTSNIQNGVVTIRVNLPVEVGHSTMVNAVSQELDREFGMTMHSIADHVMYCLPKGNYNGVGFAIMNGGLSVFNDKLCTSVSTQMHEIGHNLNLGHSGIGTEKYGDQSCMMGYSYRSSEAPKMCFNAAKSFQLGWYDDKSKSMIPGTGPWGDDHTFTLSNIVDYPTTNDDVLIEIVEPASQKNYYVGFNVGKGFNQGTRHGKNQVLVYSKPVAAGIDSLRVADLSSGDSFTISDFNGITGNTLSISVLSIDLSSDLAQVRVTLNRKHSPPTPMPTRYPTPAPTRLPTRRPTPSPTLRPVAQTPSPTRPIGGRKPTVDDIPVTTSQSCKAAYSECETTSECCAGFSCRRVASDTGFSNVCRAIAKNSKDKLQRNGTPWWKRRLRGDSNVQAPREPDNEILEVQA</sequence>
<feature type="compositionally biased region" description="Pro residues" evidence="1">
    <location>
        <begin position="458"/>
        <end position="484"/>
    </location>
</feature>
<feature type="domain" description="Peptidase M11 gametolysin" evidence="3">
    <location>
        <begin position="150"/>
        <end position="326"/>
    </location>
</feature>
<evidence type="ECO:0000259" key="3">
    <source>
        <dbReference type="Pfam" id="PF05548"/>
    </source>
</evidence>
<comment type="caution">
    <text evidence="4">The sequence shown here is derived from an EMBL/GenBank/DDBJ whole genome shotgun (WGS) entry which is preliminary data.</text>
</comment>
<name>A0AAD2FVE2_9STRA</name>
<dbReference type="SUPFAM" id="SSF55486">
    <property type="entry name" value="Metalloproteases ('zincins'), catalytic domain"/>
    <property type="match status" value="1"/>
</dbReference>
<dbReference type="AlphaFoldDB" id="A0AAD2FVE2"/>
<feature type="chain" id="PRO_5042223064" description="Peptidase M11 gametolysin domain-containing protein" evidence="2">
    <location>
        <begin position="30"/>
        <end position="592"/>
    </location>
</feature>
<evidence type="ECO:0000313" key="5">
    <source>
        <dbReference type="Proteomes" id="UP001295423"/>
    </source>
</evidence>
<evidence type="ECO:0000256" key="2">
    <source>
        <dbReference type="SAM" id="SignalP"/>
    </source>
</evidence>
<accession>A0AAD2FVE2</accession>
<feature type="region of interest" description="Disordered" evidence="1">
    <location>
        <begin position="573"/>
        <end position="592"/>
    </location>
</feature>
<keyword evidence="2" id="KW-0732">Signal</keyword>
<dbReference type="Pfam" id="PF05548">
    <property type="entry name" value="Peptidase_M11"/>
    <property type="match status" value="1"/>
</dbReference>
<evidence type="ECO:0000313" key="4">
    <source>
        <dbReference type="EMBL" id="CAJ1954133.1"/>
    </source>
</evidence>
<feature type="region of interest" description="Disordered" evidence="1">
    <location>
        <begin position="453"/>
        <end position="508"/>
    </location>
</feature>
<organism evidence="4 5">
    <name type="scientific">Cylindrotheca closterium</name>
    <dbReference type="NCBI Taxonomy" id="2856"/>
    <lineage>
        <taxon>Eukaryota</taxon>
        <taxon>Sar</taxon>
        <taxon>Stramenopiles</taxon>
        <taxon>Ochrophyta</taxon>
        <taxon>Bacillariophyta</taxon>
        <taxon>Bacillariophyceae</taxon>
        <taxon>Bacillariophycidae</taxon>
        <taxon>Bacillariales</taxon>
        <taxon>Bacillariaceae</taxon>
        <taxon>Cylindrotheca</taxon>
    </lineage>
</organism>
<keyword evidence="5" id="KW-1185">Reference proteome</keyword>
<protein>
    <recommendedName>
        <fullName evidence="3">Peptidase M11 gametolysin domain-containing protein</fullName>
    </recommendedName>
</protein>
<gene>
    <name evidence="4" type="ORF">CYCCA115_LOCUS14728</name>
</gene>
<feature type="signal peptide" evidence="2">
    <location>
        <begin position="1"/>
        <end position="29"/>
    </location>
</feature>
<proteinExistence type="predicted"/>
<dbReference type="InterPro" id="IPR008752">
    <property type="entry name" value="Peptidase_M11"/>
</dbReference>
<reference evidence="4" key="1">
    <citation type="submission" date="2023-08" db="EMBL/GenBank/DDBJ databases">
        <authorList>
            <person name="Audoor S."/>
            <person name="Bilcke G."/>
        </authorList>
    </citation>
    <scope>NUCLEOTIDE SEQUENCE</scope>
</reference>